<dbReference type="InterPro" id="IPR038718">
    <property type="entry name" value="SNF2-like_sf"/>
</dbReference>
<keyword evidence="7" id="KW-1185">Reference proteome</keyword>
<dbReference type="Proteomes" id="UP000053958">
    <property type="component" value="Unassembled WGS sequence"/>
</dbReference>
<dbReference type="PANTHER" id="PTHR45626">
    <property type="entry name" value="TRANSCRIPTION TERMINATION FACTOR 2-RELATED"/>
    <property type="match status" value="1"/>
</dbReference>
<dbReference type="AlphaFoldDB" id="A0A0F4Z5V5"/>
<dbReference type="GO" id="GO:0005524">
    <property type="term" value="F:ATP binding"/>
    <property type="evidence" value="ECO:0007669"/>
    <property type="project" value="UniProtKB-KW"/>
</dbReference>
<keyword evidence="1" id="KW-0547">Nucleotide-binding</keyword>
<sequence length="247" mass="27913">MHHVGGLNEPVRDALVAGAVYDFVVNVTDKGSTKVIDLSAEDQDSDNNNSDLSDPKSGGQETVMGDLEGDTTYVIATLPNADNSEDNDDLQVDDFNKSEQCEYYMCVFQDSLRCEQMGEESMDSIWPWFLAFFKLKKKGATQKPNDKIPLKGLKPNRYLYPYQAYAAYWMLCNERTDCHGGFLCDEPGMGKTLTMVRVRVSYEIRSRPPDELRSTFDMTGILWECSECRLWIFDSPSQHAFHSGGYG</sequence>
<dbReference type="InterPro" id="IPR027417">
    <property type="entry name" value="P-loop_NTPase"/>
</dbReference>
<dbReference type="GO" id="GO:0008094">
    <property type="term" value="F:ATP-dependent activity, acting on DNA"/>
    <property type="evidence" value="ECO:0007669"/>
    <property type="project" value="TreeGrafter"/>
</dbReference>
<dbReference type="GO" id="GO:0006281">
    <property type="term" value="P:DNA repair"/>
    <property type="evidence" value="ECO:0007669"/>
    <property type="project" value="TreeGrafter"/>
</dbReference>
<dbReference type="GO" id="GO:0005634">
    <property type="term" value="C:nucleus"/>
    <property type="evidence" value="ECO:0007669"/>
    <property type="project" value="TreeGrafter"/>
</dbReference>
<keyword evidence="2" id="KW-0378">Hydrolase</keyword>
<dbReference type="GeneID" id="25312306"/>
<feature type="domain" description="SNF2 N-terminal" evidence="5">
    <location>
        <begin position="162"/>
        <end position="198"/>
    </location>
</feature>
<evidence type="ECO:0000259" key="5">
    <source>
        <dbReference type="Pfam" id="PF00176"/>
    </source>
</evidence>
<proteinExistence type="predicted"/>
<evidence type="ECO:0000313" key="7">
    <source>
        <dbReference type="Proteomes" id="UP000053958"/>
    </source>
</evidence>
<evidence type="ECO:0000256" key="2">
    <source>
        <dbReference type="ARBA" id="ARBA00022801"/>
    </source>
</evidence>
<accession>A0A0F4Z5V5</accession>
<name>A0A0F4Z5V5_RASE3</name>
<dbReference type="Pfam" id="PF00176">
    <property type="entry name" value="SNF2-rel_dom"/>
    <property type="match status" value="1"/>
</dbReference>
<gene>
    <name evidence="6" type="ORF">T310_0251</name>
</gene>
<evidence type="ECO:0000256" key="1">
    <source>
        <dbReference type="ARBA" id="ARBA00022741"/>
    </source>
</evidence>
<dbReference type="InterPro" id="IPR050628">
    <property type="entry name" value="SNF2_RAD54_helicase_TF"/>
</dbReference>
<dbReference type="InterPro" id="IPR000330">
    <property type="entry name" value="SNF2_N"/>
</dbReference>
<comment type="caution">
    <text evidence="6">The sequence shown here is derived from an EMBL/GenBank/DDBJ whole genome shotgun (WGS) entry which is preliminary data.</text>
</comment>
<dbReference type="RefSeq" id="XP_013332307.1">
    <property type="nucleotide sequence ID" value="XM_013476853.1"/>
</dbReference>
<dbReference type="OrthoDB" id="4161342at2759"/>
<dbReference type="EMBL" id="LASV01000014">
    <property type="protein sequence ID" value="KKA25695.1"/>
    <property type="molecule type" value="Genomic_DNA"/>
</dbReference>
<evidence type="ECO:0000256" key="4">
    <source>
        <dbReference type="SAM" id="MobiDB-lite"/>
    </source>
</evidence>
<dbReference type="Gene3D" id="3.40.50.10810">
    <property type="entry name" value="Tandem AAA-ATPase domain"/>
    <property type="match status" value="1"/>
</dbReference>
<organism evidence="6 7">
    <name type="scientific">Rasamsonia emersonii (strain ATCC 16479 / CBS 393.64 / IMI 116815)</name>
    <dbReference type="NCBI Taxonomy" id="1408163"/>
    <lineage>
        <taxon>Eukaryota</taxon>
        <taxon>Fungi</taxon>
        <taxon>Dikarya</taxon>
        <taxon>Ascomycota</taxon>
        <taxon>Pezizomycotina</taxon>
        <taxon>Eurotiomycetes</taxon>
        <taxon>Eurotiomycetidae</taxon>
        <taxon>Eurotiales</taxon>
        <taxon>Trichocomaceae</taxon>
        <taxon>Rasamsonia</taxon>
    </lineage>
</organism>
<evidence type="ECO:0000313" key="6">
    <source>
        <dbReference type="EMBL" id="KKA25695.1"/>
    </source>
</evidence>
<keyword evidence="3" id="KW-0067">ATP-binding</keyword>
<dbReference type="SUPFAM" id="SSF52540">
    <property type="entry name" value="P-loop containing nucleoside triphosphate hydrolases"/>
    <property type="match status" value="1"/>
</dbReference>
<protein>
    <recommendedName>
        <fullName evidence="5">SNF2 N-terminal domain-containing protein</fullName>
    </recommendedName>
</protein>
<evidence type="ECO:0000256" key="3">
    <source>
        <dbReference type="ARBA" id="ARBA00022840"/>
    </source>
</evidence>
<feature type="region of interest" description="Disordered" evidence="4">
    <location>
        <begin position="38"/>
        <end position="64"/>
    </location>
</feature>
<dbReference type="GO" id="GO:0016787">
    <property type="term" value="F:hydrolase activity"/>
    <property type="evidence" value="ECO:0007669"/>
    <property type="project" value="UniProtKB-KW"/>
</dbReference>
<reference evidence="6 7" key="1">
    <citation type="submission" date="2015-04" db="EMBL/GenBank/DDBJ databases">
        <authorList>
            <person name="Heijne W.H."/>
            <person name="Fedorova N.D."/>
            <person name="Nierman W.C."/>
            <person name="Vollebregt A.W."/>
            <person name="Zhao Z."/>
            <person name="Wu L."/>
            <person name="Kumar M."/>
            <person name="Stam H."/>
            <person name="van den Berg M.A."/>
            <person name="Pel H.J."/>
        </authorList>
    </citation>
    <scope>NUCLEOTIDE SEQUENCE [LARGE SCALE GENOMIC DNA]</scope>
    <source>
        <strain evidence="6 7">CBS 393.64</strain>
    </source>
</reference>